<dbReference type="CDD" id="cd13246">
    <property type="entry name" value="PH_Scd1"/>
    <property type="match status" value="1"/>
</dbReference>
<dbReference type="Proteomes" id="UP000605846">
    <property type="component" value="Unassembled WGS sequence"/>
</dbReference>
<dbReference type="CDD" id="cd00014">
    <property type="entry name" value="CH_SF"/>
    <property type="match status" value="1"/>
</dbReference>
<sequence>MATLAPKRRTPSLGTLPTVTSISVIDTPLPSASVTNKQAVQGASLYHTCRSVLDKVAAVEGMADYLDTESLPPLQLTSTISSSSSSATSSEPTTPTLGTADPLSKLWTICRRGSPLCTLFNALNPETPLKVDHNPNLNQVNTCKASVYHFIVGCRNQLKFPEEDLFTITDLYQDDTNGFVKVVNTINKILTILEERGVICVRCSNRNSDPNAPKDTRDKVVLELLETERKYVQDLEVLQNYMRELQQQKILSPDTVHYLFGNLNSLVDFQRRFLIQLEEIAEKPAQEQRLGHLFVQMEEAFAVYEPYCANYYSAQDLVVQEAPKLEKLADILTPTYELPSMLIKPVQRICKYPLLIGQLIKSTKSDWPYFAEMEEGLEAIKRVAEKVNETQRKHENIQVVEDLKKRVDDWKGQSIEGYGSLLLQDKLHMSSTVHEREMHVFFFEKALLICKESKDSTMKQLTRPNAIYIRRRRNGSLQPKGLIFTSRIIGVHNKSQDGTWTLLVEWKNNEVDQFTLRFRNEEQLKLWETTLVKNKSPMKSNVPNTHLVSMPLPSTSSHHLQSDSASFIDNEDEEEDDDSSEEYDDEYAQRMRSNSVSAQIYNGYPGRPKMPRNNSSDASTLLKMGVGRTYNMPGMNLMPLPRTSQSTVTQSTSPPIDHSNVYPASPPPSNPSSPTSSSRVPSASSSARHRRGEDTLADIASKFMGGTDVPTPGDEYRQFNLPPPPPINRSQSHSAAPPQAHGLGVYPTGQPPLPIQHTRLRSQSSPNIHKNQNTNPQWEDLPQMPFNSRTLYRMPPSPLDSPRENNGVRAVASTPRLSDMASSQSLQSQIDRVVAAVPLSPGAIKIKLVCNDGNSVGNYAIVAAQKISFAELMEKVEKKIGWDSNLKTNGLLRLKYQDEDGDHITINSDDDVQMAFESRGRSNTISLFVSI</sequence>
<accession>A0A8H7BJR8</accession>
<evidence type="ECO:0000259" key="2">
    <source>
        <dbReference type="PROSITE" id="PS50010"/>
    </source>
</evidence>
<dbReference type="InterPro" id="IPR053793">
    <property type="entry name" value="PB1-like"/>
</dbReference>
<dbReference type="Gene3D" id="1.10.418.10">
    <property type="entry name" value="Calponin-like domain"/>
    <property type="match status" value="1"/>
</dbReference>
<dbReference type="InterPro" id="IPR033511">
    <property type="entry name" value="Cdc24/Scd1_PH_dom"/>
</dbReference>
<dbReference type="GO" id="GO:0005634">
    <property type="term" value="C:nucleus"/>
    <property type="evidence" value="ECO:0007669"/>
    <property type="project" value="TreeGrafter"/>
</dbReference>
<feature type="compositionally biased region" description="Low complexity" evidence="1">
    <location>
        <begin position="643"/>
        <end position="653"/>
    </location>
</feature>
<dbReference type="SUPFAM" id="SSF48065">
    <property type="entry name" value="DBL homology domain (DH-domain)"/>
    <property type="match status" value="1"/>
</dbReference>
<evidence type="ECO:0000256" key="1">
    <source>
        <dbReference type="SAM" id="MobiDB-lite"/>
    </source>
</evidence>
<dbReference type="Gene3D" id="2.30.29.30">
    <property type="entry name" value="Pleckstrin-homology domain (PH domain)/Phosphotyrosine-binding domain (PTB)"/>
    <property type="match status" value="1"/>
</dbReference>
<dbReference type="GO" id="GO:0043332">
    <property type="term" value="C:mating projection tip"/>
    <property type="evidence" value="ECO:0007669"/>
    <property type="project" value="TreeGrafter"/>
</dbReference>
<dbReference type="OrthoDB" id="1594986at2759"/>
<dbReference type="Pfam" id="PF06395">
    <property type="entry name" value="CDC24"/>
    <property type="match status" value="1"/>
</dbReference>
<feature type="compositionally biased region" description="Low complexity" evidence="1">
    <location>
        <begin position="672"/>
        <end position="686"/>
    </location>
</feature>
<evidence type="ECO:0000313" key="5">
    <source>
        <dbReference type="Proteomes" id="UP000605846"/>
    </source>
</evidence>
<dbReference type="CDD" id="cd00160">
    <property type="entry name" value="RhoGEF"/>
    <property type="match status" value="1"/>
</dbReference>
<dbReference type="Pfam" id="PF00564">
    <property type="entry name" value="PB1"/>
    <property type="match status" value="1"/>
</dbReference>
<comment type="caution">
    <text evidence="4">The sequence shown here is derived from an EMBL/GenBank/DDBJ whole genome shotgun (WGS) entry which is preliminary data.</text>
</comment>
<organism evidence="4 5">
    <name type="scientific">Apophysomyces ossiformis</name>
    <dbReference type="NCBI Taxonomy" id="679940"/>
    <lineage>
        <taxon>Eukaryota</taxon>
        <taxon>Fungi</taxon>
        <taxon>Fungi incertae sedis</taxon>
        <taxon>Mucoromycota</taxon>
        <taxon>Mucoromycotina</taxon>
        <taxon>Mucoromycetes</taxon>
        <taxon>Mucorales</taxon>
        <taxon>Mucorineae</taxon>
        <taxon>Mucoraceae</taxon>
        <taxon>Apophysomyces</taxon>
    </lineage>
</organism>
<feature type="domain" description="PB1" evidence="3">
    <location>
        <begin position="843"/>
        <end position="930"/>
    </location>
</feature>
<name>A0A8H7BJR8_9FUNG</name>
<dbReference type="GO" id="GO:0000935">
    <property type="term" value="C:division septum"/>
    <property type="evidence" value="ECO:0007669"/>
    <property type="project" value="TreeGrafter"/>
</dbReference>
<dbReference type="PANTHER" id="PTHR47339">
    <property type="entry name" value="CELL DIVISION CONTROL PROTEIN 24"/>
    <property type="match status" value="1"/>
</dbReference>
<dbReference type="Pfam" id="PF00621">
    <property type="entry name" value="RhoGEF"/>
    <property type="match status" value="1"/>
</dbReference>
<feature type="compositionally biased region" description="Polar residues" evidence="1">
    <location>
        <begin position="591"/>
        <end position="600"/>
    </location>
</feature>
<dbReference type="Pfam" id="PF15411">
    <property type="entry name" value="PH_10"/>
    <property type="match status" value="1"/>
</dbReference>
<gene>
    <name evidence="4" type="ORF">EC973_001821</name>
</gene>
<keyword evidence="5" id="KW-1185">Reference proteome</keyword>
<evidence type="ECO:0000259" key="3">
    <source>
        <dbReference type="PROSITE" id="PS51745"/>
    </source>
</evidence>
<dbReference type="InterPro" id="IPR035899">
    <property type="entry name" value="DBL_dom_sf"/>
</dbReference>
<dbReference type="SMART" id="SM00666">
    <property type="entry name" value="PB1"/>
    <property type="match status" value="1"/>
</dbReference>
<dbReference type="CDD" id="cd05992">
    <property type="entry name" value="PB1"/>
    <property type="match status" value="1"/>
</dbReference>
<dbReference type="PROSITE" id="PS51745">
    <property type="entry name" value="PB1"/>
    <property type="match status" value="1"/>
</dbReference>
<dbReference type="Gene3D" id="3.10.20.90">
    <property type="entry name" value="Phosphatidylinositol 3-kinase Catalytic Subunit, Chain A, domain 1"/>
    <property type="match status" value="1"/>
</dbReference>
<dbReference type="InterPro" id="IPR000219">
    <property type="entry name" value="DH_dom"/>
</dbReference>
<reference evidence="4" key="1">
    <citation type="submission" date="2020-01" db="EMBL/GenBank/DDBJ databases">
        <title>Genome Sequencing of Three Apophysomyces-Like Fungal Strains Confirms a Novel Fungal Genus in the Mucoromycota with divergent Burkholderia-like Endosymbiotic Bacteria.</title>
        <authorList>
            <person name="Stajich J.E."/>
            <person name="Macias A.M."/>
            <person name="Carter-House D."/>
            <person name="Lovett B."/>
            <person name="Kasson L.R."/>
            <person name="Berry K."/>
            <person name="Grigoriev I."/>
            <person name="Chang Y."/>
            <person name="Spatafora J."/>
            <person name="Kasson M.T."/>
        </authorList>
    </citation>
    <scope>NUCLEOTIDE SEQUENCE</scope>
    <source>
        <strain evidence="4">NRRL A-21654</strain>
    </source>
</reference>
<dbReference type="InterPro" id="IPR053026">
    <property type="entry name" value="CDC42_GEF"/>
</dbReference>
<dbReference type="InterPro" id="IPR036872">
    <property type="entry name" value="CH_dom_sf"/>
</dbReference>
<proteinExistence type="predicted"/>
<dbReference type="Gene3D" id="1.20.900.10">
    <property type="entry name" value="Dbl homology (DH) domain"/>
    <property type="match status" value="1"/>
</dbReference>
<dbReference type="EMBL" id="JABAYA010000146">
    <property type="protein sequence ID" value="KAF7723580.1"/>
    <property type="molecule type" value="Genomic_DNA"/>
</dbReference>
<dbReference type="PROSITE" id="PS00741">
    <property type="entry name" value="DH_1"/>
    <property type="match status" value="1"/>
</dbReference>
<dbReference type="PANTHER" id="PTHR47339:SF1">
    <property type="entry name" value="CELL DIVISION CONTROL PROTEIN 24"/>
    <property type="match status" value="1"/>
</dbReference>
<dbReference type="SUPFAM" id="SSF54277">
    <property type="entry name" value="CAD &amp; PB1 domains"/>
    <property type="match status" value="1"/>
</dbReference>
<dbReference type="FunFam" id="1.20.900.10:FF:000046">
    <property type="entry name" value="Related to CDC24-GTP/GDP exchange factor for Cdc42p"/>
    <property type="match status" value="1"/>
</dbReference>
<dbReference type="GO" id="GO:0030010">
    <property type="term" value="P:establishment of cell polarity"/>
    <property type="evidence" value="ECO:0007669"/>
    <property type="project" value="TreeGrafter"/>
</dbReference>
<evidence type="ECO:0000313" key="4">
    <source>
        <dbReference type="EMBL" id="KAF7723580.1"/>
    </source>
</evidence>
<feature type="region of interest" description="Disordered" evidence="1">
    <location>
        <begin position="633"/>
        <end position="783"/>
    </location>
</feature>
<feature type="region of interest" description="Disordered" evidence="1">
    <location>
        <begin position="537"/>
        <end position="619"/>
    </location>
</feature>
<feature type="compositionally biased region" description="Low complexity" evidence="1">
    <location>
        <begin position="77"/>
        <end position="97"/>
    </location>
</feature>
<dbReference type="InterPro" id="IPR011993">
    <property type="entry name" value="PH-like_dom_sf"/>
</dbReference>
<dbReference type="InterPro" id="IPR001331">
    <property type="entry name" value="GDS_CDC24_CS"/>
</dbReference>
<dbReference type="GO" id="GO:0031106">
    <property type="term" value="P:septin ring organization"/>
    <property type="evidence" value="ECO:0007669"/>
    <property type="project" value="TreeGrafter"/>
</dbReference>
<protein>
    <submittedName>
        <fullName evidence="4">Uncharacterized protein</fullName>
    </submittedName>
</protein>
<dbReference type="GO" id="GO:0005085">
    <property type="term" value="F:guanyl-nucleotide exchange factor activity"/>
    <property type="evidence" value="ECO:0007669"/>
    <property type="project" value="InterPro"/>
</dbReference>
<dbReference type="PROSITE" id="PS50010">
    <property type="entry name" value="DH_2"/>
    <property type="match status" value="1"/>
</dbReference>
<dbReference type="GO" id="GO:0005737">
    <property type="term" value="C:cytoplasm"/>
    <property type="evidence" value="ECO:0007669"/>
    <property type="project" value="TreeGrafter"/>
</dbReference>
<dbReference type="AlphaFoldDB" id="A0A8H7BJR8"/>
<dbReference type="InterPro" id="IPR000270">
    <property type="entry name" value="PB1_dom"/>
</dbReference>
<feature type="compositionally biased region" description="Acidic residues" evidence="1">
    <location>
        <begin position="569"/>
        <end position="586"/>
    </location>
</feature>
<dbReference type="GO" id="GO:0035556">
    <property type="term" value="P:intracellular signal transduction"/>
    <property type="evidence" value="ECO:0007669"/>
    <property type="project" value="InterPro"/>
</dbReference>
<feature type="domain" description="DH" evidence="2">
    <location>
        <begin position="216"/>
        <end position="390"/>
    </location>
</feature>
<feature type="compositionally biased region" description="Polar residues" evidence="1">
    <location>
        <begin position="761"/>
        <end position="777"/>
    </location>
</feature>
<dbReference type="SMART" id="SM00325">
    <property type="entry name" value="RhoGEF"/>
    <property type="match status" value="1"/>
</dbReference>
<feature type="compositionally biased region" description="Polar residues" evidence="1">
    <location>
        <begin position="537"/>
        <end position="567"/>
    </location>
</feature>
<dbReference type="InterPro" id="IPR010481">
    <property type="entry name" value="Cdc24/Scd1_N"/>
</dbReference>
<dbReference type="SUPFAM" id="SSF47576">
    <property type="entry name" value="Calponin-homology domain, CH-domain"/>
    <property type="match status" value="1"/>
</dbReference>
<dbReference type="SUPFAM" id="SSF50729">
    <property type="entry name" value="PH domain-like"/>
    <property type="match status" value="1"/>
</dbReference>
<feature type="region of interest" description="Disordered" evidence="1">
    <location>
        <begin position="77"/>
        <end position="99"/>
    </location>
</feature>